<feature type="chain" id="PRO_5035287479" description="Fucosyltransferase" evidence="6">
    <location>
        <begin position="28"/>
        <end position="287"/>
    </location>
</feature>
<comment type="similarity">
    <text evidence="2 5">Belongs to the glycosyltransferase 10 family.</text>
</comment>
<dbReference type="UniPathway" id="UPA00378"/>
<dbReference type="InterPro" id="IPR001503">
    <property type="entry name" value="Glyco_trans_10"/>
</dbReference>
<evidence type="ECO:0000256" key="2">
    <source>
        <dbReference type="ARBA" id="ARBA00008919"/>
    </source>
</evidence>
<evidence type="ECO:0000256" key="5">
    <source>
        <dbReference type="RuleBase" id="RU003832"/>
    </source>
</evidence>
<dbReference type="Gene3D" id="3.40.50.11660">
    <property type="entry name" value="Glycosyl transferase family 10, C-terminal domain"/>
    <property type="match status" value="1"/>
</dbReference>
<keyword evidence="5" id="KW-0472">Membrane</keyword>
<sequence>MIYSVKLRCTIILNVLNVLFLIQDWRSCSIDCHFGFSNEKVPDASFGLPQNPAVAAVLRSMESSPFHFHRYKVVMTTSLSSDVPVGYCSYAEYEIMAPVLPKTEEALADAFVSNCGARNFRLQALEMQEELLNCFLCAYLDAVNKVETLKRYKFSLAFENSNEEDYVTEKLFQPPVAGVLFKLIYAILTIQLLLYFLTPHHEDLHFVPFLYSAATVPVVIGAPNIQEFAPCLDCILHIKEAKDVASVAKSSLPLRQQSRNSLPLVCQRTRSIQNGEHLHELHIHCRI</sequence>
<keyword evidence="5" id="KW-0333">Golgi apparatus</keyword>
<dbReference type="SUPFAM" id="SSF53756">
    <property type="entry name" value="UDP-Glycosyltransferase/glycogen phosphorylase"/>
    <property type="match status" value="1"/>
</dbReference>
<evidence type="ECO:0000313" key="9">
    <source>
        <dbReference type="Proteomes" id="UP000734854"/>
    </source>
</evidence>
<dbReference type="GO" id="GO:0032580">
    <property type="term" value="C:Golgi cisterna membrane"/>
    <property type="evidence" value="ECO:0007669"/>
    <property type="project" value="UniProtKB-SubCell"/>
</dbReference>
<evidence type="ECO:0000256" key="6">
    <source>
        <dbReference type="SAM" id="SignalP"/>
    </source>
</evidence>
<dbReference type="InterPro" id="IPR055270">
    <property type="entry name" value="Glyco_tran_10_C"/>
</dbReference>
<dbReference type="PANTHER" id="PTHR11929:SF220">
    <property type="entry name" value="FUCOSYLTRANSFERASE"/>
    <property type="match status" value="1"/>
</dbReference>
<reference evidence="8 9" key="1">
    <citation type="submission" date="2020-08" db="EMBL/GenBank/DDBJ databases">
        <title>Plant Genome Project.</title>
        <authorList>
            <person name="Zhang R.-G."/>
        </authorList>
    </citation>
    <scope>NUCLEOTIDE SEQUENCE [LARGE SCALE GENOMIC DNA]</scope>
    <source>
        <tissue evidence="8">Rhizome</tissue>
    </source>
</reference>
<comment type="subcellular location">
    <subcellularLocation>
        <location evidence="5">Golgi apparatus</location>
        <location evidence="5">Golgi stack membrane</location>
        <topology evidence="5">Single-pass type II membrane protein</topology>
    </subcellularLocation>
</comment>
<evidence type="ECO:0000256" key="4">
    <source>
        <dbReference type="ARBA" id="ARBA00022679"/>
    </source>
</evidence>
<keyword evidence="4 5" id="KW-0808">Transferase</keyword>
<dbReference type="Proteomes" id="UP000734854">
    <property type="component" value="Unassembled WGS sequence"/>
</dbReference>
<comment type="pathway">
    <text evidence="1">Protein modification; protein glycosylation.</text>
</comment>
<feature type="signal peptide" evidence="6">
    <location>
        <begin position="1"/>
        <end position="27"/>
    </location>
</feature>
<evidence type="ECO:0000256" key="1">
    <source>
        <dbReference type="ARBA" id="ARBA00004922"/>
    </source>
</evidence>
<keyword evidence="5" id="KW-0812">Transmembrane</keyword>
<keyword evidence="5" id="KW-1133">Transmembrane helix</keyword>
<comment type="caution">
    <text evidence="8">The sequence shown here is derived from an EMBL/GenBank/DDBJ whole genome shotgun (WGS) entry which is preliminary data.</text>
</comment>
<organism evidence="8 9">
    <name type="scientific">Zingiber officinale</name>
    <name type="common">Ginger</name>
    <name type="synonym">Amomum zingiber</name>
    <dbReference type="NCBI Taxonomy" id="94328"/>
    <lineage>
        <taxon>Eukaryota</taxon>
        <taxon>Viridiplantae</taxon>
        <taxon>Streptophyta</taxon>
        <taxon>Embryophyta</taxon>
        <taxon>Tracheophyta</taxon>
        <taxon>Spermatophyta</taxon>
        <taxon>Magnoliopsida</taxon>
        <taxon>Liliopsida</taxon>
        <taxon>Zingiberales</taxon>
        <taxon>Zingiberaceae</taxon>
        <taxon>Zingiber</taxon>
    </lineage>
</organism>
<keyword evidence="9" id="KW-1185">Reference proteome</keyword>
<dbReference type="EC" id="2.4.1.-" evidence="5"/>
<evidence type="ECO:0000313" key="8">
    <source>
        <dbReference type="EMBL" id="KAG6509069.1"/>
    </source>
</evidence>
<keyword evidence="6" id="KW-0732">Signal</keyword>
<dbReference type="Pfam" id="PF00852">
    <property type="entry name" value="Glyco_transf_10"/>
    <property type="match status" value="1"/>
</dbReference>
<keyword evidence="3 5" id="KW-0328">Glycosyltransferase</keyword>
<accession>A0A8J5GKY9</accession>
<feature type="transmembrane region" description="Helical" evidence="5">
    <location>
        <begin position="179"/>
        <end position="198"/>
    </location>
</feature>
<dbReference type="PANTHER" id="PTHR11929">
    <property type="entry name" value="ALPHA- 1,3 -FUCOSYLTRANSFERASE"/>
    <property type="match status" value="1"/>
</dbReference>
<evidence type="ECO:0000259" key="7">
    <source>
        <dbReference type="Pfam" id="PF00852"/>
    </source>
</evidence>
<evidence type="ECO:0000256" key="3">
    <source>
        <dbReference type="ARBA" id="ARBA00022676"/>
    </source>
</evidence>
<dbReference type="InterPro" id="IPR038577">
    <property type="entry name" value="GT10-like_C_sf"/>
</dbReference>
<dbReference type="GO" id="GO:0008417">
    <property type="term" value="F:fucosyltransferase activity"/>
    <property type="evidence" value="ECO:0007669"/>
    <property type="project" value="InterPro"/>
</dbReference>
<feature type="domain" description="Fucosyltransferase C-terminal" evidence="7">
    <location>
        <begin position="107"/>
        <end position="174"/>
    </location>
</feature>
<proteinExistence type="inferred from homology"/>
<dbReference type="EMBL" id="JACMSC010000009">
    <property type="protein sequence ID" value="KAG6509069.1"/>
    <property type="molecule type" value="Genomic_DNA"/>
</dbReference>
<gene>
    <name evidence="8" type="ORF">ZIOFF_034460</name>
</gene>
<protein>
    <recommendedName>
        <fullName evidence="5">Fucosyltransferase</fullName>
        <ecNumber evidence="5">2.4.1.-</ecNumber>
    </recommendedName>
</protein>
<dbReference type="AlphaFoldDB" id="A0A8J5GKY9"/>
<name>A0A8J5GKY9_ZINOF</name>